<comment type="caution">
    <text evidence="1">The sequence shown here is derived from an EMBL/GenBank/DDBJ whole genome shotgun (WGS) entry which is preliminary data.</text>
</comment>
<name>A0A411ZNQ9_9FIRM</name>
<dbReference type="InterPro" id="IPR023974">
    <property type="entry name" value="HxsD"/>
</dbReference>
<gene>
    <name evidence="1" type="primary">hxsD</name>
    <name evidence="1" type="ORF">DWZ12_09845</name>
</gene>
<organism evidence="1 2">
    <name type="scientific">Blautia obeum</name>
    <dbReference type="NCBI Taxonomy" id="40520"/>
    <lineage>
        <taxon>Bacteria</taxon>
        <taxon>Bacillati</taxon>
        <taxon>Bacillota</taxon>
        <taxon>Clostridia</taxon>
        <taxon>Lachnospirales</taxon>
        <taxon>Lachnospiraceae</taxon>
        <taxon>Blautia</taxon>
    </lineage>
</organism>
<accession>A0A411ZNQ9</accession>
<dbReference type="AlphaFoldDB" id="A0A411ZNQ9"/>
<evidence type="ECO:0000313" key="1">
    <source>
        <dbReference type="EMBL" id="RGQ04476.1"/>
    </source>
</evidence>
<dbReference type="NCBIfam" id="TIGR03976">
    <property type="entry name" value="chp_LLNDYxLRE"/>
    <property type="match status" value="1"/>
</dbReference>
<protein>
    <submittedName>
        <fullName evidence="1">His-Xaa-Ser system protein HxsD</fullName>
    </submittedName>
</protein>
<dbReference type="RefSeq" id="WP_118044719.1">
    <property type="nucleotide sequence ID" value="NZ_QRSS01000010.1"/>
</dbReference>
<reference evidence="1 2" key="1">
    <citation type="submission" date="2018-08" db="EMBL/GenBank/DDBJ databases">
        <title>A genome reference for cultivated species of the human gut microbiota.</title>
        <authorList>
            <person name="Zou Y."/>
            <person name="Xue W."/>
            <person name="Luo G."/>
        </authorList>
    </citation>
    <scope>NUCLEOTIDE SEQUENCE [LARGE SCALE GENOMIC DNA]</scope>
    <source>
        <strain evidence="1 2">AF29-2BH</strain>
    </source>
</reference>
<proteinExistence type="predicted"/>
<dbReference type="Proteomes" id="UP000283585">
    <property type="component" value="Unassembled WGS sequence"/>
</dbReference>
<evidence type="ECO:0000313" key="2">
    <source>
        <dbReference type="Proteomes" id="UP000283585"/>
    </source>
</evidence>
<dbReference type="EMBL" id="QRSS01000010">
    <property type="protein sequence ID" value="RGQ04476.1"/>
    <property type="molecule type" value="Genomic_DNA"/>
</dbReference>
<sequence>MLDYEIQDDGRIEFRVNKEVYPLKAIYRAAYLFTDKYYIGLDQTEETYIIKFSGKEKTCDYDDVGAFQNELLNQNLKLALSNDTREIRELIVTRALYSSFLPEENEEVSISETSEQEYDLDEIAKAWYEE</sequence>